<gene>
    <name evidence="3" type="ORF">GCM10009850_056850</name>
</gene>
<keyword evidence="4" id="KW-1185">Reference proteome</keyword>
<feature type="chain" id="PRO_5045319534" description="Lipoprotein" evidence="2">
    <location>
        <begin position="26"/>
        <end position="249"/>
    </location>
</feature>
<evidence type="ECO:0000313" key="4">
    <source>
        <dbReference type="Proteomes" id="UP001499843"/>
    </source>
</evidence>
<protein>
    <recommendedName>
        <fullName evidence="5">Lipoprotein</fullName>
    </recommendedName>
</protein>
<reference evidence="3 4" key="1">
    <citation type="journal article" date="2019" name="Int. J. Syst. Evol. Microbiol.">
        <title>The Global Catalogue of Microorganisms (GCM) 10K type strain sequencing project: providing services to taxonomists for standard genome sequencing and annotation.</title>
        <authorList>
            <consortium name="The Broad Institute Genomics Platform"/>
            <consortium name="The Broad Institute Genome Sequencing Center for Infectious Disease"/>
            <person name="Wu L."/>
            <person name="Ma J."/>
        </authorList>
    </citation>
    <scope>NUCLEOTIDE SEQUENCE [LARGE SCALE GENOMIC DNA]</scope>
    <source>
        <strain evidence="3 4">JCM 16114</strain>
    </source>
</reference>
<sequence>MPPTVRHLASVSLAFLMASGCAATASGERPPNTTPTRTAAQRDTSTVDHAQICVGQATRVRQEDQRCDDREPDHAWHYVPVTSTVPAVGAKVTTGIPYAPPRRAYRAARKGGLGTSVLIMDEEDRVMICVRARTRIRVRDDHCDDHLDGYEWYYLPMKRQVAAIGKKAERGTFTPPTYVETFRARRGGGKGDTAMVRPTTAPPETDEPRPTPTKKPTSRPTAKPTTRPTSKPTTTTSRRCRTVRSRVCS</sequence>
<evidence type="ECO:0000313" key="3">
    <source>
        <dbReference type="EMBL" id="GAA2210226.1"/>
    </source>
</evidence>
<comment type="caution">
    <text evidence="3">The sequence shown here is derived from an EMBL/GenBank/DDBJ whole genome shotgun (WGS) entry which is preliminary data.</text>
</comment>
<feature type="compositionally biased region" description="Basic residues" evidence="1">
    <location>
        <begin position="238"/>
        <end position="249"/>
    </location>
</feature>
<dbReference type="Proteomes" id="UP001499843">
    <property type="component" value="Unassembled WGS sequence"/>
</dbReference>
<dbReference type="RefSeq" id="WP_344480776.1">
    <property type="nucleotide sequence ID" value="NZ_BAAAQX010000015.1"/>
</dbReference>
<evidence type="ECO:0000256" key="1">
    <source>
        <dbReference type="SAM" id="MobiDB-lite"/>
    </source>
</evidence>
<feature type="compositionally biased region" description="Low complexity" evidence="1">
    <location>
        <begin position="29"/>
        <end position="38"/>
    </location>
</feature>
<feature type="compositionally biased region" description="Low complexity" evidence="1">
    <location>
        <begin position="214"/>
        <end position="237"/>
    </location>
</feature>
<organism evidence="3 4">
    <name type="scientific">Nonomuraea monospora</name>
    <dbReference type="NCBI Taxonomy" id="568818"/>
    <lineage>
        <taxon>Bacteria</taxon>
        <taxon>Bacillati</taxon>
        <taxon>Actinomycetota</taxon>
        <taxon>Actinomycetes</taxon>
        <taxon>Streptosporangiales</taxon>
        <taxon>Streptosporangiaceae</taxon>
        <taxon>Nonomuraea</taxon>
    </lineage>
</organism>
<dbReference type="EMBL" id="BAAAQX010000015">
    <property type="protein sequence ID" value="GAA2210226.1"/>
    <property type="molecule type" value="Genomic_DNA"/>
</dbReference>
<proteinExistence type="predicted"/>
<accession>A0ABN3CLS2</accession>
<name>A0ABN3CLS2_9ACTN</name>
<evidence type="ECO:0000256" key="2">
    <source>
        <dbReference type="SAM" id="SignalP"/>
    </source>
</evidence>
<keyword evidence="2" id="KW-0732">Signal</keyword>
<evidence type="ECO:0008006" key="5">
    <source>
        <dbReference type="Google" id="ProtNLM"/>
    </source>
</evidence>
<feature type="region of interest" description="Disordered" evidence="1">
    <location>
        <begin position="23"/>
        <end position="45"/>
    </location>
</feature>
<feature type="signal peptide" evidence="2">
    <location>
        <begin position="1"/>
        <end position="25"/>
    </location>
</feature>
<feature type="region of interest" description="Disordered" evidence="1">
    <location>
        <begin position="182"/>
        <end position="249"/>
    </location>
</feature>
<dbReference type="PROSITE" id="PS51257">
    <property type="entry name" value="PROKAR_LIPOPROTEIN"/>
    <property type="match status" value="1"/>
</dbReference>